<dbReference type="PANTHER" id="PTHR16684:SF11">
    <property type="entry name" value="CENTROMERE PROTEIN C"/>
    <property type="match status" value="1"/>
</dbReference>
<feature type="compositionally biased region" description="Basic residues" evidence="4">
    <location>
        <begin position="447"/>
        <end position="466"/>
    </location>
</feature>
<feature type="compositionally biased region" description="Basic and acidic residues" evidence="4">
    <location>
        <begin position="299"/>
        <end position="315"/>
    </location>
</feature>
<dbReference type="GO" id="GO:0051382">
    <property type="term" value="P:kinetochore assembly"/>
    <property type="evidence" value="ECO:0007669"/>
    <property type="project" value="InterPro"/>
</dbReference>
<evidence type="ECO:0008006" key="7">
    <source>
        <dbReference type="Google" id="ProtNLM"/>
    </source>
</evidence>
<organism evidence="5 6">
    <name type="scientific">Seminavis robusta</name>
    <dbReference type="NCBI Taxonomy" id="568900"/>
    <lineage>
        <taxon>Eukaryota</taxon>
        <taxon>Sar</taxon>
        <taxon>Stramenopiles</taxon>
        <taxon>Ochrophyta</taxon>
        <taxon>Bacillariophyta</taxon>
        <taxon>Bacillariophyceae</taxon>
        <taxon>Bacillariophycidae</taxon>
        <taxon>Naviculales</taxon>
        <taxon>Naviculaceae</taxon>
        <taxon>Seminavis</taxon>
    </lineage>
</organism>
<feature type="compositionally biased region" description="Basic and acidic residues" evidence="4">
    <location>
        <begin position="209"/>
        <end position="262"/>
    </location>
</feature>
<keyword evidence="3" id="KW-0539">Nucleus</keyword>
<feature type="region of interest" description="Disordered" evidence="4">
    <location>
        <begin position="69"/>
        <end position="504"/>
    </location>
</feature>
<dbReference type="InterPro" id="IPR014710">
    <property type="entry name" value="RmlC-like_jellyroll"/>
</dbReference>
<dbReference type="GO" id="GO:0005634">
    <property type="term" value="C:nucleus"/>
    <property type="evidence" value="ECO:0007669"/>
    <property type="project" value="UniProtKB-SubCell"/>
</dbReference>
<protein>
    <recommendedName>
        <fullName evidence="7">Mif2/CENP-C cupin domain-containing protein</fullName>
    </recommendedName>
</protein>
<dbReference type="PANTHER" id="PTHR16684">
    <property type="entry name" value="CENTROMERE PROTEIN C"/>
    <property type="match status" value="1"/>
</dbReference>
<dbReference type="AlphaFoldDB" id="A0A9N8E5Q8"/>
<comment type="subcellular location">
    <subcellularLocation>
        <location evidence="1">Nucleus</location>
    </subcellularLocation>
</comment>
<evidence type="ECO:0000256" key="2">
    <source>
        <dbReference type="ARBA" id="ARBA00010291"/>
    </source>
</evidence>
<dbReference type="GO" id="GO:0051315">
    <property type="term" value="P:attachment of mitotic spindle microtubules to kinetochore"/>
    <property type="evidence" value="ECO:0007669"/>
    <property type="project" value="TreeGrafter"/>
</dbReference>
<dbReference type="InterPro" id="IPR028386">
    <property type="entry name" value="CENP-C/Mif2/cnp3"/>
</dbReference>
<sequence length="786" mass="87608">MIEGTKPTSRRHDIHGIDSFFAAHEKQAAKNGVKGVRAAEKDDGHEEEKKSDDDIYAATADLTTKLIKNSNHPRFSLHGAASIESEKNYPSTSTKRIRADAKKTSFSPSELSTVSTAPPTPAAEGDVGFKNSPLVTQHGDGEQDESKAQASVETEPSPVDHKQQPPAEEEEEQQQPETEEESHPEAEEEQQLDEKSRKSAAVEVEEEEQHNAEVEKPEEETQKTSNRESERTPSPTIEREVTPESPDTGRNEHDEEVAVQHSDDDDDDGFPHPGENNDSDDGGGFQLAGNDETPFKSLKVTENEKDNVEKTSSEDDPKEEELDNKKGEGEAPNSKSSKRTPSRKKKLARDEDEKDEGETLNSISTKRTPSRKKSTREDEEDDEGETRSSKSNKRTPSRKKKSTREEEVDAEEEEVDETSSVIHGADSPQTTRGSRSHQDSGEETKKPEKRVKSNKSQKGKAKKKIGSTRDRSQNSVTPETVLNKKKRKKVNFGPSTEGYPVGPRGYTSVSIEECVEDSGRTDLRRSRRARTQPLQYWKNERFVYGANQEDGVLGEAMGNMPVVNSILMAEETPYKKRKVTVKKIQKKKGGKKSNAADTDYGKDSIPFDDRKIKNKHHFLEGESALVWNDGVKKPRNEKVVSFSEDIARHPLPIPATRKKSDGKAVASAAQAFNIRSDENSENYVGYIMGHLALPPKALKDYESVGPCAQTFTVCHAQPNSVEVAYADPEEEAMFDSKTAQRFLLGPGDMFRVPQNNVYQIKNHSTNMKCLLTWTIIRPHDSHHVDG</sequence>
<name>A0A9N8E5Q8_9STRA</name>
<feature type="compositionally biased region" description="Acidic residues" evidence="4">
    <location>
        <begin position="406"/>
        <end position="417"/>
    </location>
</feature>
<gene>
    <name evidence="5" type="ORF">SEMRO_648_G181020.1</name>
</gene>
<comment type="caution">
    <text evidence="5">The sequence shown here is derived from an EMBL/GenBank/DDBJ whole genome shotgun (WGS) entry which is preliminary data.</text>
</comment>
<feature type="compositionally biased region" description="Basic residues" evidence="4">
    <location>
        <begin position="390"/>
        <end position="402"/>
    </location>
</feature>
<dbReference type="Gene3D" id="2.60.120.10">
    <property type="entry name" value="Jelly Rolls"/>
    <property type="match status" value="1"/>
</dbReference>
<comment type="similarity">
    <text evidence="2">Belongs to the CENP-C/MIF2 family.</text>
</comment>
<evidence type="ECO:0000256" key="1">
    <source>
        <dbReference type="ARBA" id="ARBA00004123"/>
    </source>
</evidence>
<dbReference type="EMBL" id="CAICTM010000647">
    <property type="protein sequence ID" value="CAB9514344.1"/>
    <property type="molecule type" value="Genomic_DNA"/>
</dbReference>
<evidence type="ECO:0000313" key="5">
    <source>
        <dbReference type="EMBL" id="CAB9514344.1"/>
    </source>
</evidence>
<feature type="compositionally biased region" description="Polar residues" evidence="4">
    <location>
        <begin position="104"/>
        <end position="117"/>
    </location>
</feature>
<proteinExistence type="inferred from homology"/>
<feature type="compositionally biased region" description="Basic and acidic residues" evidence="4">
    <location>
        <begin position="37"/>
        <end position="53"/>
    </location>
</feature>
<feature type="region of interest" description="Disordered" evidence="4">
    <location>
        <begin position="31"/>
        <end position="54"/>
    </location>
</feature>
<keyword evidence="6" id="KW-1185">Reference proteome</keyword>
<feature type="compositionally biased region" description="Basic and acidic residues" evidence="4">
    <location>
        <begin position="436"/>
        <end position="446"/>
    </location>
</feature>
<evidence type="ECO:0000256" key="4">
    <source>
        <dbReference type="SAM" id="MobiDB-lite"/>
    </source>
</evidence>
<evidence type="ECO:0000256" key="3">
    <source>
        <dbReference type="ARBA" id="ARBA00023242"/>
    </source>
</evidence>
<dbReference type="GO" id="GO:0000776">
    <property type="term" value="C:kinetochore"/>
    <property type="evidence" value="ECO:0007669"/>
    <property type="project" value="InterPro"/>
</dbReference>
<dbReference type="Proteomes" id="UP001153069">
    <property type="component" value="Unassembled WGS sequence"/>
</dbReference>
<feature type="compositionally biased region" description="Acidic residues" evidence="4">
    <location>
        <begin position="167"/>
        <end position="191"/>
    </location>
</feature>
<reference evidence="5" key="1">
    <citation type="submission" date="2020-06" db="EMBL/GenBank/DDBJ databases">
        <authorList>
            <consortium name="Plant Systems Biology data submission"/>
        </authorList>
    </citation>
    <scope>NUCLEOTIDE SEQUENCE</scope>
    <source>
        <strain evidence="5">D6</strain>
    </source>
</reference>
<dbReference type="OrthoDB" id="1939643at2759"/>
<feature type="compositionally biased region" description="Basic residues" evidence="4">
    <location>
        <begin position="336"/>
        <end position="347"/>
    </location>
</feature>
<dbReference type="GO" id="GO:0019237">
    <property type="term" value="F:centromeric DNA binding"/>
    <property type="evidence" value="ECO:0007669"/>
    <property type="project" value="InterPro"/>
</dbReference>
<dbReference type="GO" id="GO:0051455">
    <property type="term" value="P:spindle attachment to meiosis I kinetochore"/>
    <property type="evidence" value="ECO:0007669"/>
    <property type="project" value="TreeGrafter"/>
</dbReference>
<accession>A0A9N8E5Q8</accession>
<evidence type="ECO:0000313" key="6">
    <source>
        <dbReference type="Proteomes" id="UP001153069"/>
    </source>
</evidence>